<dbReference type="InterPro" id="IPR024176">
    <property type="entry name" value="Citrate_synthase_bac-typ"/>
</dbReference>
<keyword evidence="7" id="KW-0012">Acyltransferase</keyword>
<evidence type="ECO:0000313" key="8">
    <source>
        <dbReference type="Proteomes" id="UP000190080"/>
    </source>
</evidence>
<dbReference type="Gene3D" id="1.10.230.10">
    <property type="entry name" value="Cytochrome P450-Terp, domain 2"/>
    <property type="match status" value="1"/>
</dbReference>
<dbReference type="SUPFAM" id="SSF48256">
    <property type="entry name" value="Citrate synthase"/>
    <property type="match status" value="1"/>
</dbReference>
<comment type="similarity">
    <text evidence="2 5">Belongs to the citrate synthase family.</text>
</comment>
<feature type="active site" evidence="6">
    <location>
        <position position="328"/>
    </location>
</feature>
<dbReference type="NCBIfam" id="NF010635">
    <property type="entry name" value="PRK14032.1"/>
    <property type="match status" value="1"/>
</dbReference>
<feature type="active site" evidence="6">
    <location>
        <position position="385"/>
    </location>
</feature>
<comment type="caution">
    <text evidence="7">The sequence shown here is derived from an EMBL/GenBank/DDBJ whole genome shotgun (WGS) entry which is preliminary data.</text>
</comment>
<name>A0A1V4IZ04_9CLOT</name>
<dbReference type="GO" id="GO:0006099">
    <property type="term" value="P:tricarboxylic acid cycle"/>
    <property type="evidence" value="ECO:0007669"/>
    <property type="project" value="UniProtKB-UniPathway"/>
</dbReference>
<dbReference type="PANTHER" id="PTHR11739:SF4">
    <property type="entry name" value="CITRATE SYNTHASE, PEROXISOMAL"/>
    <property type="match status" value="1"/>
</dbReference>
<dbReference type="InterPro" id="IPR036969">
    <property type="entry name" value="Citrate_synthase_sf"/>
</dbReference>
<dbReference type="OrthoDB" id="9800864at2"/>
<dbReference type="STRING" id="1450648.CLORY_00040"/>
<dbReference type="InterPro" id="IPR016143">
    <property type="entry name" value="Citrate_synth-like_sm_a-sub"/>
</dbReference>
<dbReference type="Gene3D" id="1.10.580.10">
    <property type="entry name" value="Citrate Synthase, domain 1"/>
    <property type="match status" value="1"/>
</dbReference>
<dbReference type="PIRSF" id="PIRSF001369">
    <property type="entry name" value="Citrate_synth"/>
    <property type="match status" value="1"/>
</dbReference>
<dbReference type="Pfam" id="PF00285">
    <property type="entry name" value="Citrate_synt"/>
    <property type="match status" value="1"/>
</dbReference>
<protein>
    <recommendedName>
        <fullName evidence="5">Citrate synthase</fullName>
    </recommendedName>
</protein>
<reference evidence="7 8" key="1">
    <citation type="submission" date="2017-03" db="EMBL/GenBank/DDBJ databases">
        <title>Genome sequence of Clostridium oryzae DSM 28571.</title>
        <authorList>
            <person name="Poehlein A."/>
            <person name="Daniel R."/>
        </authorList>
    </citation>
    <scope>NUCLEOTIDE SEQUENCE [LARGE SCALE GENOMIC DNA]</scope>
    <source>
        <strain evidence="7 8">DSM 28571</strain>
    </source>
</reference>
<evidence type="ECO:0000313" key="7">
    <source>
        <dbReference type="EMBL" id="OPJ65004.1"/>
    </source>
</evidence>
<dbReference type="PANTHER" id="PTHR11739">
    <property type="entry name" value="CITRATE SYNTHASE"/>
    <property type="match status" value="1"/>
</dbReference>
<dbReference type="GO" id="GO:0005829">
    <property type="term" value="C:cytosol"/>
    <property type="evidence" value="ECO:0007669"/>
    <property type="project" value="TreeGrafter"/>
</dbReference>
<proteinExistence type="inferred from homology"/>
<evidence type="ECO:0000256" key="2">
    <source>
        <dbReference type="ARBA" id="ARBA00010566"/>
    </source>
</evidence>
<evidence type="ECO:0000256" key="4">
    <source>
        <dbReference type="ARBA" id="ARBA00049288"/>
    </source>
</evidence>
<dbReference type="Proteomes" id="UP000190080">
    <property type="component" value="Unassembled WGS sequence"/>
</dbReference>
<dbReference type="PRINTS" id="PR00143">
    <property type="entry name" value="CITRTSNTHASE"/>
</dbReference>
<evidence type="ECO:0000256" key="1">
    <source>
        <dbReference type="ARBA" id="ARBA00005163"/>
    </source>
</evidence>
<evidence type="ECO:0000256" key="5">
    <source>
        <dbReference type="PIRNR" id="PIRNR001369"/>
    </source>
</evidence>
<evidence type="ECO:0000256" key="6">
    <source>
        <dbReference type="PIRSR" id="PIRSR001369-1"/>
    </source>
</evidence>
<sequence length="448" mass="51111">MADYNSGKFEELAELVEKNSYIEPEYYEAYDVKRGLRNRNGTGVLVGLTKIGEVHGYLVDEGERIPIEGRLLYRGVEVKDIVRGFQNEKRFGFEEVCYLLLLGNLPTAEQLERFKTVLGENRELPYGFVEDMILKAPSNDIMNKLMRSVLVSYSYDINPDDTSVKNVLRQSIQLISQFPSMIAYGYQAKSHYYDHRSLFIHSPQPQLSTAENILYMIRPDNKYTKTEAEILDLAMVIHAEHGGGNNSAFATHVVSSTGTDTYAAIAAAVGALKGPKHGGANIKVMKMMDHIKENVKDWNDEEEIEQFLLKILNKQAFDKSGLIYGIGHAVYTISDPRAQLLKEKAKELAMEKNRIDEYNLYRNIEDISIKIFKEKFNKIITANVDFYSGFVYDMLNIPRELYTPLFAAARVPGWCAHRIEQLVSETKIIRPAYKGVSKKIEYIPLEDR</sequence>
<keyword evidence="3 5" id="KW-0808">Transferase</keyword>
<keyword evidence="8" id="KW-1185">Reference proteome</keyword>
<comment type="catalytic activity">
    <reaction evidence="4">
        <text>oxaloacetate + acetyl-CoA + H2O = citrate + CoA + H(+)</text>
        <dbReference type="Rhea" id="RHEA:16845"/>
        <dbReference type="ChEBI" id="CHEBI:15377"/>
        <dbReference type="ChEBI" id="CHEBI:15378"/>
        <dbReference type="ChEBI" id="CHEBI:16452"/>
        <dbReference type="ChEBI" id="CHEBI:16947"/>
        <dbReference type="ChEBI" id="CHEBI:57287"/>
        <dbReference type="ChEBI" id="CHEBI:57288"/>
        <dbReference type="EC" id="2.3.3.16"/>
    </reaction>
</comment>
<organism evidence="7 8">
    <name type="scientific">Clostridium oryzae</name>
    <dbReference type="NCBI Taxonomy" id="1450648"/>
    <lineage>
        <taxon>Bacteria</taxon>
        <taxon>Bacillati</taxon>
        <taxon>Bacillota</taxon>
        <taxon>Clostridia</taxon>
        <taxon>Eubacteriales</taxon>
        <taxon>Clostridiaceae</taxon>
        <taxon>Clostridium</taxon>
    </lineage>
</organism>
<dbReference type="UniPathway" id="UPA00223"/>
<evidence type="ECO:0000256" key="3">
    <source>
        <dbReference type="ARBA" id="ARBA00022679"/>
    </source>
</evidence>
<dbReference type="InterPro" id="IPR002020">
    <property type="entry name" value="Citrate_synthase"/>
</dbReference>
<dbReference type="RefSeq" id="WP_079421531.1">
    <property type="nucleotide sequence ID" value="NZ_MZGV01000001.1"/>
</dbReference>
<dbReference type="GO" id="GO:0036440">
    <property type="term" value="F:citrate synthase activity"/>
    <property type="evidence" value="ECO:0007669"/>
    <property type="project" value="UniProtKB-EC"/>
</dbReference>
<dbReference type="AlphaFoldDB" id="A0A1V4IZ04"/>
<dbReference type="GO" id="GO:0005975">
    <property type="term" value="P:carbohydrate metabolic process"/>
    <property type="evidence" value="ECO:0007669"/>
    <property type="project" value="TreeGrafter"/>
</dbReference>
<comment type="pathway">
    <text evidence="1">Carbohydrate metabolism; tricarboxylic acid cycle.</text>
</comment>
<dbReference type="CDD" id="cd06113">
    <property type="entry name" value="citrate_synt_like_1_2"/>
    <property type="match status" value="1"/>
</dbReference>
<dbReference type="InterPro" id="IPR016142">
    <property type="entry name" value="Citrate_synth-like_lrg_a-sub"/>
</dbReference>
<accession>A0A1V4IZ04</accession>
<gene>
    <name evidence="7" type="primary">gltA</name>
    <name evidence="7" type="ORF">CLORY_00040</name>
</gene>
<dbReference type="EMBL" id="MZGV01000001">
    <property type="protein sequence ID" value="OPJ65004.1"/>
    <property type="molecule type" value="Genomic_DNA"/>
</dbReference>